<dbReference type="PROSITE" id="PS00028">
    <property type="entry name" value="ZINC_FINGER_C2H2_1"/>
    <property type="match status" value="2"/>
</dbReference>
<dbReference type="FunFam" id="3.30.160.60:FF:002343">
    <property type="entry name" value="Zinc finger protein 33A"/>
    <property type="match status" value="1"/>
</dbReference>
<dbReference type="PANTHER" id="PTHR23226">
    <property type="entry name" value="ZINC FINGER AND SCAN DOMAIN-CONTAINING"/>
    <property type="match status" value="1"/>
</dbReference>
<evidence type="ECO:0000256" key="1">
    <source>
        <dbReference type="ARBA" id="ARBA00004123"/>
    </source>
</evidence>
<dbReference type="SUPFAM" id="SSF57667">
    <property type="entry name" value="beta-beta-alpha zinc fingers"/>
    <property type="match status" value="2"/>
</dbReference>
<dbReference type="GO" id="GO:0000978">
    <property type="term" value="F:RNA polymerase II cis-regulatory region sequence-specific DNA binding"/>
    <property type="evidence" value="ECO:0007669"/>
    <property type="project" value="TreeGrafter"/>
</dbReference>
<keyword evidence="4 7" id="KW-0863">Zinc-finger</keyword>
<keyword evidence="3" id="KW-0677">Repeat</keyword>
<evidence type="ECO:0000256" key="4">
    <source>
        <dbReference type="ARBA" id="ARBA00022771"/>
    </source>
</evidence>
<keyword evidence="10" id="KW-1185">Reference proteome</keyword>
<name>A0A0N0U6F9_9HYME</name>
<evidence type="ECO:0000256" key="3">
    <source>
        <dbReference type="ARBA" id="ARBA00022737"/>
    </source>
</evidence>
<evidence type="ECO:0000313" key="9">
    <source>
        <dbReference type="EMBL" id="KOX76758.1"/>
    </source>
</evidence>
<accession>A0A0N0U6F9</accession>
<evidence type="ECO:0000313" key="10">
    <source>
        <dbReference type="Proteomes" id="UP000053105"/>
    </source>
</evidence>
<sequence>MYIIKSLFILQRDRTYVNYCKKSSVSKKSRLTNERIHTGERPYVCKTYKMEYRCSSNLNQHVKIHSGIKPYKCICCNKSFTRKGALNVHERVHTGKKLFACQIFDRTFMIKHTKTHVTKSLSCEQCGELFVKEKDILKHIDLHEENPKKYFTMVSYNVDIACSEFEFEIYAINDIFICYII</sequence>
<feature type="domain" description="C2H2-type" evidence="8">
    <location>
        <begin position="43"/>
        <end position="70"/>
    </location>
</feature>
<gene>
    <name evidence="9" type="ORF">WN51_11182</name>
</gene>
<dbReference type="PANTHER" id="PTHR23226:SF416">
    <property type="entry name" value="FI01424P"/>
    <property type="match status" value="1"/>
</dbReference>
<comment type="subcellular location">
    <subcellularLocation>
        <location evidence="1">Nucleus</location>
    </subcellularLocation>
</comment>
<dbReference type="InterPro" id="IPR036236">
    <property type="entry name" value="Znf_C2H2_sf"/>
</dbReference>
<dbReference type="SMART" id="SM00355">
    <property type="entry name" value="ZnF_C2H2"/>
    <property type="match status" value="3"/>
</dbReference>
<dbReference type="AlphaFoldDB" id="A0A0N0U6F9"/>
<keyword evidence="6" id="KW-0539">Nucleus</keyword>
<dbReference type="Proteomes" id="UP000053105">
    <property type="component" value="Unassembled WGS sequence"/>
</dbReference>
<keyword evidence="5" id="KW-0862">Zinc</keyword>
<dbReference type="GO" id="GO:0005634">
    <property type="term" value="C:nucleus"/>
    <property type="evidence" value="ECO:0007669"/>
    <property type="project" value="UniProtKB-SubCell"/>
</dbReference>
<protein>
    <submittedName>
        <fullName evidence="9">Zinc finger protein 32</fullName>
    </submittedName>
</protein>
<dbReference type="EMBL" id="KQ435741">
    <property type="protein sequence ID" value="KOX76758.1"/>
    <property type="molecule type" value="Genomic_DNA"/>
</dbReference>
<dbReference type="PROSITE" id="PS50157">
    <property type="entry name" value="ZINC_FINGER_C2H2_2"/>
    <property type="match status" value="3"/>
</dbReference>
<evidence type="ECO:0000256" key="2">
    <source>
        <dbReference type="ARBA" id="ARBA00022723"/>
    </source>
</evidence>
<dbReference type="Gene3D" id="3.30.160.60">
    <property type="entry name" value="Classic Zinc Finger"/>
    <property type="match status" value="3"/>
</dbReference>
<dbReference type="GO" id="GO:0008270">
    <property type="term" value="F:zinc ion binding"/>
    <property type="evidence" value="ECO:0007669"/>
    <property type="project" value="UniProtKB-KW"/>
</dbReference>
<dbReference type="InterPro" id="IPR013087">
    <property type="entry name" value="Znf_C2H2_type"/>
</dbReference>
<dbReference type="GO" id="GO:0000981">
    <property type="term" value="F:DNA-binding transcription factor activity, RNA polymerase II-specific"/>
    <property type="evidence" value="ECO:0007669"/>
    <property type="project" value="TreeGrafter"/>
</dbReference>
<dbReference type="OrthoDB" id="6077919at2759"/>
<evidence type="ECO:0000256" key="6">
    <source>
        <dbReference type="ARBA" id="ARBA00023242"/>
    </source>
</evidence>
<keyword evidence="2" id="KW-0479">Metal-binding</keyword>
<proteinExistence type="predicted"/>
<feature type="domain" description="C2H2-type" evidence="8">
    <location>
        <begin position="121"/>
        <end position="148"/>
    </location>
</feature>
<evidence type="ECO:0000259" key="8">
    <source>
        <dbReference type="PROSITE" id="PS50157"/>
    </source>
</evidence>
<evidence type="ECO:0000256" key="7">
    <source>
        <dbReference type="PROSITE-ProRule" id="PRU00042"/>
    </source>
</evidence>
<evidence type="ECO:0000256" key="5">
    <source>
        <dbReference type="ARBA" id="ARBA00022833"/>
    </source>
</evidence>
<organism evidence="9 10">
    <name type="scientific">Melipona quadrifasciata</name>
    <dbReference type="NCBI Taxonomy" id="166423"/>
    <lineage>
        <taxon>Eukaryota</taxon>
        <taxon>Metazoa</taxon>
        <taxon>Ecdysozoa</taxon>
        <taxon>Arthropoda</taxon>
        <taxon>Hexapoda</taxon>
        <taxon>Insecta</taxon>
        <taxon>Pterygota</taxon>
        <taxon>Neoptera</taxon>
        <taxon>Endopterygota</taxon>
        <taxon>Hymenoptera</taxon>
        <taxon>Apocrita</taxon>
        <taxon>Aculeata</taxon>
        <taxon>Apoidea</taxon>
        <taxon>Anthophila</taxon>
        <taxon>Apidae</taxon>
        <taxon>Melipona</taxon>
    </lineage>
</organism>
<dbReference type="STRING" id="166423.A0A0N0U6F9"/>
<feature type="domain" description="C2H2-type" evidence="8">
    <location>
        <begin position="71"/>
        <end position="98"/>
    </location>
</feature>
<reference evidence="9 10" key="1">
    <citation type="submission" date="2015-07" db="EMBL/GenBank/DDBJ databases">
        <title>The genome of Melipona quadrifasciata.</title>
        <authorList>
            <person name="Pan H."/>
            <person name="Kapheim K."/>
        </authorList>
    </citation>
    <scope>NUCLEOTIDE SEQUENCE [LARGE SCALE GENOMIC DNA]</scope>
    <source>
        <strain evidence="9">0111107301</strain>
        <tissue evidence="9">Whole body</tissue>
    </source>
</reference>